<dbReference type="GO" id="GO:0005085">
    <property type="term" value="F:guanyl-nucleotide exchange factor activity"/>
    <property type="evidence" value="ECO:0007669"/>
    <property type="project" value="InterPro"/>
</dbReference>
<evidence type="ECO:0000313" key="4">
    <source>
        <dbReference type="Proteomes" id="UP000654370"/>
    </source>
</evidence>
<dbReference type="OrthoDB" id="660555at2759"/>
<dbReference type="AlphaFoldDB" id="A0A8H7Q3R2"/>
<feature type="compositionally biased region" description="Polar residues" evidence="1">
    <location>
        <begin position="170"/>
        <end position="181"/>
    </location>
</feature>
<dbReference type="CDD" id="cd00160">
    <property type="entry name" value="RhoGEF"/>
    <property type="match status" value="1"/>
</dbReference>
<feature type="compositionally biased region" description="Low complexity" evidence="1">
    <location>
        <begin position="353"/>
        <end position="371"/>
    </location>
</feature>
<evidence type="ECO:0000259" key="2">
    <source>
        <dbReference type="PROSITE" id="PS50010"/>
    </source>
</evidence>
<feature type="region of interest" description="Disordered" evidence="1">
    <location>
        <begin position="265"/>
        <end position="315"/>
    </location>
</feature>
<accession>A0A8H7Q3R2</accession>
<dbReference type="SUPFAM" id="SSF48065">
    <property type="entry name" value="DBL homology domain (DH-domain)"/>
    <property type="match status" value="1"/>
</dbReference>
<feature type="region of interest" description="Disordered" evidence="1">
    <location>
        <begin position="353"/>
        <end position="376"/>
    </location>
</feature>
<proteinExistence type="predicted"/>
<evidence type="ECO:0000313" key="3">
    <source>
        <dbReference type="EMBL" id="KAG2184753.1"/>
    </source>
</evidence>
<dbReference type="InterPro" id="IPR051092">
    <property type="entry name" value="FYVE_RhoGEF_PH"/>
</dbReference>
<protein>
    <recommendedName>
        <fullName evidence="2">DH domain-containing protein</fullName>
    </recommendedName>
</protein>
<feature type="region of interest" description="Disordered" evidence="1">
    <location>
        <begin position="164"/>
        <end position="236"/>
    </location>
</feature>
<reference evidence="3" key="1">
    <citation type="submission" date="2020-12" db="EMBL/GenBank/DDBJ databases">
        <title>Metabolic potential, ecology and presence of endohyphal bacteria is reflected in genomic diversity of Mucoromycotina.</title>
        <authorList>
            <person name="Muszewska A."/>
            <person name="Okrasinska A."/>
            <person name="Steczkiewicz K."/>
            <person name="Drgas O."/>
            <person name="Orlowska M."/>
            <person name="Perlinska-Lenart U."/>
            <person name="Aleksandrzak-Piekarczyk T."/>
            <person name="Szatraj K."/>
            <person name="Zielenkiewicz U."/>
            <person name="Pilsyk S."/>
            <person name="Malc E."/>
            <person name="Mieczkowski P."/>
            <person name="Kruszewska J.S."/>
            <person name="Biernat P."/>
            <person name="Pawlowska J."/>
        </authorList>
    </citation>
    <scope>NUCLEOTIDE SEQUENCE</scope>
    <source>
        <strain evidence="3">WA0000067209</strain>
    </source>
</reference>
<dbReference type="SMART" id="SM00325">
    <property type="entry name" value="RhoGEF"/>
    <property type="match status" value="1"/>
</dbReference>
<organism evidence="3 4">
    <name type="scientific">Mortierella isabellina</name>
    <name type="common">Filamentous fungus</name>
    <name type="synonym">Umbelopsis isabellina</name>
    <dbReference type="NCBI Taxonomy" id="91625"/>
    <lineage>
        <taxon>Eukaryota</taxon>
        <taxon>Fungi</taxon>
        <taxon>Fungi incertae sedis</taxon>
        <taxon>Mucoromycota</taxon>
        <taxon>Mucoromycotina</taxon>
        <taxon>Umbelopsidomycetes</taxon>
        <taxon>Umbelopsidales</taxon>
        <taxon>Umbelopsidaceae</taxon>
        <taxon>Umbelopsis</taxon>
    </lineage>
</organism>
<dbReference type="InterPro" id="IPR035899">
    <property type="entry name" value="DBL_dom_sf"/>
</dbReference>
<dbReference type="Pfam" id="PF00621">
    <property type="entry name" value="RhoGEF"/>
    <property type="match status" value="1"/>
</dbReference>
<gene>
    <name evidence="3" type="ORF">INT43_000666</name>
</gene>
<name>A0A8H7Q3R2_MORIS</name>
<dbReference type="Proteomes" id="UP000654370">
    <property type="component" value="Unassembled WGS sequence"/>
</dbReference>
<feature type="region of interest" description="Disordered" evidence="1">
    <location>
        <begin position="101"/>
        <end position="137"/>
    </location>
</feature>
<dbReference type="GO" id="GO:0005737">
    <property type="term" value="C:cytoplasm"/>
    <property type="evidence" value="ECO:0007669"/>
    <property type="project" value="TreeGrafter"/>
</dbReference>
<dbReference type="InterPro" id="IPR000219">
    <property type="entry name" value="DH_dom"/>
</dbReference>
<sequence length="705" mass="80253">MATTTIVSETGLSRHQLPTTKVHYYNSTSDSSALKKPAITSAEFDYSGSSSSVVSITNPYSTREPLSHNMSCNLVESQWLESKHKNSNAITPSASVSKFTYLPSGPETERVRRDMSIPQSLSDSSLSARTNAEGSEHAQWARDCIARLLSENKSLEFAPNIMQKDKKTLDTNQIRRSTSENMLIPENKRSNGNMLRQPSRRIDRARSFKQPGVGTISEENTGSSQKDNTQLKPQEPSRIIRRLSFLAQPLKRSLSLISDRGGSMESINTAQENERRALPKKDRKMDALQQTPRSARPMSMAVPSTSTSLLEQPPKRNLAHRMSSIELMQYLSSNLLNVEQDLHHDRLEHFRSTNSSNVTTLDDNTSSTTSDAESPDTVLSGIEFPIAAFPETKGDRHSKTEARPRKRSLRKSISNIDLLALGKVFKSNTLTEEQIMRSSSYGGKSNTKTVSKREMRSIITWKNTVQQLKSEEAVQLLPPLSYQETMLCLTLCVWQLFMCIQSEAQRIRNEQIRRFIIQEIYTTEQTYLDHLNIIKTMFMDPFIAAATQTTRPLINPQDISTIFAYIPNIIEISNILAYRLESVVRTWHEQQSVIGAIFLQMESDFEVYIRYAVNFHQSQRCINRAHNNILYRRFIQESLRKKETNRMGLTDYMIIPIQRVTRYSLLLKDLKKHTPTTHPDYNNIDKALKVMTGLALAMNDAQKKI</sequence>
<feature type="compositionally biased region" description="Basic and acidic residues" evidence="1">
    <location>
        <begin position="272"/>
        <end position="286"/>
    </location>
</feature>
<dbReference type="PANTHER" id="PTHR12673">
    <property type="entry name" value="FACIOGENITAL DYSPLASIA PROTEIN"/>
    <property type="match status" value="1"/>
</dbReference>
<dbReference type="PROSITE" id="PS50010">
    <property type="entry name" value="DH_2"/>
    <property type="match status" value="1"/>
</dbReference>
<dbReference type="Gene3D" id="1.20.900.10">
    <property type="entry name" value="Dbl homology (DH) domain"/>
    <property type="match status" value="1"/>
</dbReference>
<evidence type="ECO:0000256" key="1">
    <source>
        <dbReference type="SAM" id="MobiDB-lite"/>
    </source>
</evidence>
<dbReference type="PANTHER" id="PTHR12673:SF263">
    <property type="entry name" value="PLECKSTRIN DOMAIN-CONTAINING PROTEIN"/>
    <property type="match status" value="1"/>
</dbReference>
<keyword evidence="4" id="KW-1185">Reference proteome</keyword>
<feature type="domain" description="DH" evidence="2">
    <location>
        <begin position="512"/>
        <end position="701"/>
    </location>
</feature>
<comment type="caution">
    <text evidence="3">The sequence shown here is derived from an EMBL/GenBank/DDBJ whole genome shotgun (WGS) entry which is preliminary data.</text>
</comment>
<feature type="compositionally biased region" description="Polar residues" evidence="1">
    <location>
        <begin position="217"/>
        <end position="232"/>
    </location>
</feature>
<dbReference type="EMBL" id="JAEPQZ010000002">
    <property type="protein sequence ID" value="KAG2184753.1"/>
    <property type="molecule type" value="Genomic_DNA"/>
</dbReference>